<organism evidence="1 2">
    <name type="scientific">Candidatus Nomurabacteria bacterium RIFCSPHIGHO2_01_FULL_42_15</name>
    <dbReference type="NCBI Taxonomy" id="1801742"/>
    <lineage>
        <taxon>Bacteria</taxon>
        <taxon>Candidatus Nomuraibacteriota</taxon>
    </lineage>
</organism>
<proteinExistence type="predicted"/>
<dbReference type="AlphaFoldDB" id="A0A1F6VG44"/>
<protein>
    <submittedName>
        <fullName evidence="1">Uncharacterized protein</fullName>
    </submittedName>
</protein>
<reference evidence="1 2" key="1">
    <citation type="journal article" date="2016" name="Nat. Commun.">
        <title>Thousands of microbial genomes shed light on interconnected biogeochemical processes in an aquifer system.</title>
        <authorList>
            <person name="Anantharaman K."/>
            <person name="Brown C.T."/>
            <person name="Hug L.A."/>
            <person name="Sharon I."/>
            <person name="Castelle C.J."/>
            <person name="Probst A.J."/>
            <person name="Thomas B.C."/>
            <person name="Singh A."/>
            <person name="Wilkins M.J."/>
            <person name="Karaoz U."/>
            <person name="Brodie E.L."/>
            <person name="Williams K.H."/>
            <person name="Hubbard S.S."/>
            <person name="Banfield J.F."/>
        </authorList>
    </citation>
    <scope>NUCLEOTIDE SEQUENCE [LARGE SCALE GENOMIC DNA]</scope>
</reference>
<name>A0A1F6VG44_9BACT</name>
<evidence type="ECO:0000313" key="1">
    <source>
        <dbReference type="EMBL" id="OGI68545.1"/>
    </source>
</evidence>
<comment type="caution">
    <text evidence="1">The sequence shown here is derived from an EMBL/GenBank/DDBJ whole genome shotgun (WGS) entry which is preliminary data.</text>
</comment>
<evidence type="ECO:0000313" key="2">
    <source>
        <dbReference type="Proteomes" id="UP000178235"/>
    </source>
</evidence>
<dbReference type="Proteomes" id="UP000178235">
    <property type="component" value="Unassembled WGS sequence"/>
</dbReference>
<accession>A0A1F6VG44</accession>
<gene>
    <name evidence="1" type="ORF">A2738_01550</name>
</gene>
<dbReference type="EMBL" id="MFTS01000003">
    <property type="protein sequence ID" value="OGI68545.1"/>
    <property type="molecule type" value="Genomic_DNA"/>
</dbReference>
<sequence>MTTTSRTVTFPCPSSEGKDVVDHVVNEDTKMHTSSIIFIGDDQLRVMVSGFGYGVVFWHIG</sequence>